<evidence type="ECO:0000256" key="1">
    <source>
        <dbReference type="SAM" id="MobiDB-lite"/>
    </source>
</evidence>
<keyword evidence="2" id="KW-0812">Transmembrane</keyword>
<feature type="compositionally biased region" description="Basic and acidic residues" evidence="1">
    <location>
        <begin position="1"/>
        <end position="12"/>
    </location>
</feature>
<evidence type="ECO:0000259" key="3">
    <source>
        <dbReference type="SMART" id="SM00858"/>
    </source>
</evidence>
<feature type="transmembrane region" description="Helical" evidence="2">
    <location>
        <begin position="40"/>
        <end position="62"/>
    </location>
</feature>
<name>A0ABS8ZQE4_9PSEU</name>
<evidence type="ECO:0000313" key="4">
    <source>
        <dbReference type="EMBL" id="MCE7009944.1"/>
    </source>
</evidence>
<dbReference type="RefSeq" id="WP_233731435.1">
    <property type="nucleotide sequence ID" value="NZ_JAJVCN010000004.1"/>
</dbReference>
<feature type="region of interest" description="Disordered" evidence="1">
    <location>
        <begin position="1"/>
        <end position="29"/>
    </location>
</feature>
<keyword evidence="2" id="KW-0472">Membrane</keyword>
<dbReference type="EMBL" id="JAJVCN010000004">
    <property type="protein sequence ID" value="MCE7009944.1"/>
    <property type="molecule type" value="Genomic_DNA"/>
</dbReference>
<sequence length="231" mass="23311">MRIQTDGDRPSISDDAPWVNNGKKPETTSRLRAAGRRRSLPYLLLGVLLIVACTAAFLLISLNSGDRQPVLALARPVTVGQVLSAQDLRLVNVAVDPGVGVIDAGQAASMVGQTMSVSLPAGALLTPESVGIAAVPIAGQAVASLALKAGQFPPETAPGSRVAVVFVPNGGAAASQPVSDAVWSGVVTSVTSALNEQVTVVSVQLTEVAARQVAAVPAGQLSLVLLSGGGR</sequence>
<organism evidence="4 5">
    <name type="scientific">Kibdelosporangium philippinense</name>
    <dbReference type="NCBI Taxonomy" id="211113"/>
    <lineage>
        <taxon>Bacteria</taxon>
        <taxon>Bacillati</taxon>
        <taxon>Actinomycetota</taxon>
        <taxon>Actinomycetes</taxon>
        <taxon>Pseudonocardiales</taxon>
        <taxon>Pseudonocardiaceae</taxon>
        <taxon>Kibdelosporangium</taxon>
    </lineage>
</organism>
<comment type="caution">
    <text evidence="4">The sequence shown here is derived from an EMBL/GenBank/DDBJ whole genome shotgun (WGS) entry which is preliminary data.</text>
</comment>
<proteinExistence type="predicted"/>
<protein>
    <submittedName>
        <fullName evidence="4">SAF domain-containing protein</fullName>
    </submittedName>
</protein>
<dbReference type="CDD" id="cd11614">
    <property type="entry name" value="SAF_CpaB_FlgA_like"/>
    <property type="match status" value="1"/>
</dbReference>
<reference evidence="4 5" key="1">
    <citation type="submission" date="2021-12" db="EMBL/GenBank/DDBJ databases">
        <title>Genome sequence of Kibdelosporangium philippinense ATCC 49844.</title>
        <authorList>
            <person name="Fedorov E.A."/>
            <person name="Omeragic M."/>
            <person name="Shalygina K.F."/>
            <person name="Maclea K.S."/>
        </authorList>
    </citation>
    <scope>NUCLEOTIDE SEQUENCE [LARGE SCALE GENOMIC DNA]</scope>
    <source>
        <strain evidence="4 5">ATCC 49844</strain>
    </source>
</reference>
<dbReference type="Proteomes" id="UP001521150">
    <property type="component" value="Unassembled WGS sequence"/>
</dbReference>
<dbReference type="SMART" id="SM00858">
    <property type="entry name" value="SAF"/>
    <property type="match status" value="1"/>
</dbReference>
<dbReference type="InterPro" id="IPR013974">
    <property type="entry name" value="SAF"/>
</dbReference>
<accession>A0ABS8ZQE4</accession>
<dbReference type="Pfam" id="PF08666">
    <property type="entry name" value="SAF"/>
    <property type="match status" value="1"/>
</dbReference>
<gene>
    <name evidence="4" type="ORF">LWC34_45135</name>
</gene>
<evidence type="ECO:0000313" key="5">
    <source>
        <dbReference type="Proteomes" id="UP001521150"/>
    </source>
</evidence>
<keyword evidence="2" id="KW-1133">Transmembrane helix</keyword>
<keyword evidence="5" id="KW-1185">Reference proteome</keyword>
<feature type="domain" description="SAF" evidence="3">
    <location>
        <begin position="68"/>
        <end position="131"/>
    </location>
</feature>
<evidence type="ECO:0000256" key="2">
    <source>
        <dbReference type="SAM" id="Phobius"/>
    </source>
</evidence>